<reference evidence="2 3" key="1">
    <citation type="submission" date="2016-03" db="EMBL/GenBank/DDBJ databases">
        <title>Niastella vici sp. nov., isolated from farmland soil.</title>
        <authorList>
            <person name="Chen L."/>
            <person name="Wang D."/>
            <person name="Yang S."/>
            <person name="Wang G."/>
        </authorList>
    </citation>
    <scope>NUCLEOTIDE SEQUENCE [LARGE SCALE GENOMIC DNA]</scope>
    <source>
        <strain evidence="2 3">DJ57</strain>
    </source>
</reference>
<keyword evidence="3" id="KW-1185">Reference proteome</keyword>
<gene>
    <name evidence="2" type="ORF">A3860_23345</name>
</gene>
<accession>A0A1V9FZV1</accession>
<sequence>MTIKTPFLFFICFSLTTLSYSQQRYFTKNGNISFAAGSGEDIDGVNKTTTSIFDATSGQIEFAVLVKGFEFKRSLMQAHFNENYMESEKYPKSIFKGTISNINTVNFKKDGLYPVTVKGVLDMHGIKKELQAAGTLKVTGETVSTNAEFTVLLADYNIEIPSLVKDKISKTVTIKVNCNYNVLK</sequence>
<dbReference type="Gene3D" id="2.40.128.110">
    <property type="entry name" value="Lipid/polyisoprenoid-binding, YceI-like"/>
    <property type="match status" value="1"/>
</dbReference>
<dbReference type="OrthoDB" id="116832at2"/>
<name>A0A1V9FZV1_9BACT</name>
<dbReference type="SUPFAM" id="SSF101874">
    <property type="entry name" value="YceI-like"/>
    <property type="match status" value="1"/>
</dbReference>
<evidence type="ECO:0000313" key="3">
    <source>
        <dbReference type="Proteomes" id="UP000192796"/>
    </source>
</evidence>
<dbReference type="SMART" id="SM00867">
    <property type="entry name" value="YceI"/>
    <property type="match status" value="1"/>
</dbReference>
<proteinExistence type="predicted"/>
<protein>
    <submittedName>
        <fullName evidence="2">Polyisoprenoid-binding protein</fullName>
    </submittedName>
</protein>
<dbReference type="AlphaFoldDB" id="A0A1V9FZV1"/>
<comment type="caution">
    <text evidence="2">The sequence shown here is derived from an EMBL/GenBank/DDBJ whole genome shotgun (WGS) entry which is preliminary data.</text>
</comment>
<dbReference type="Pfam" id="PF04264">
    <property type="entry name" value="YceI"/>
    <property type="match status" value="1"/>
</dbReference>
<dbReference type="RefSeq" id="WP_081147537.1">
    <property type="nucleotide sequence ID" value="NZ_LVYD01000044.1"/>
</dbReference>
<organism evidence="2 3">
    <name type="scientific">Niastella vici</name>
    <dbReference type="NCBI Taxonomy" id="1703345"/>
    <lineage>
        <taxon>Bacteria</taxon>
        <taxon>Pseudomonadati</taxon>
        <taxon>Bacteroidota</taxon>
        <taxon>Chitinophagia</taxon>
        <taxon>Chitinophagales</taxon>
        <taxon>Chitinophagaceae</taxon>
        <taxon>Niastella</taxon>
    </lineage>
</organism>
<dbReference type="InterPro" id="IPR036761">
    <property type="entry name" value="TTHA0802/YceI-like_sf"/>
</dbReference>
<dbReference type="Proteomes" id="UP000192796">
    <property type="component" value="Unassembled WGS sequence"/>
</dbReference>
<feature type="domain" description="Lipid/polyisoprenoid-binding YceI-like" evidence="1">
    <location>
        <begin position="24"/>
        <end position="181"/>
    </location>
</feature>
<evidence type="ECO:0000313" key="2">
    <source>
        <dbReference type="EMBL" id="OQP63873.1"/>
    </source>
</evidence>
<dbReference type="InterPro" id="IPR007372">
    <property type="entry name" value="Lipid/polyisoprenoid-bd_YceI"/>
</dbReference>
<dbReference type="EMBL" id="LVYD01000044">
    <property type="protein sequence ID" value="OQP63873.1"/>
    <property type="molecule type" value="Genomic_DNA"/>
</dbReference>
<dbReference type="STRING" id="1703345.A3860_23345"/>
<evidence type="ECO:0000259" key="1">
    <source>
        <dbReference type="SMART" id="SM00867"/>
    </source>
</evidence>